<dbReference type="PROSITE" id="PS51318">
    <property type="entry name" value="TAT"/>
    <property type="match status" value="1"/>
</dbReference>
<evidence type="ECO:0000256" key="1">
    <source>
        <dbReference type="SAM" id="SignalP"/>
    </source>
</evidence>
<dbReference type="InterPro" id="IPR006311">
    <property type="entry name" value="TAT_signal"/>
</dbReference>
<dbReference type="Pfam" id="PF05257">
    <property type="entry name" value="CHAP"/>
    <property type="match status" value="1"/>
</dbReference>
<keyword evidence="4" id="KW-1185">Reference proteome</keyword>
<dbReference type="Gene3D" id="3.90.1720.10">
    <property type="entry name" value="endopeptidase domain like (from Nostoc punctiforme)"/>
    <property type="match status" value="1"/>
</dbReference>
<name>A0ABW4AAV5_9ACTN</name>
<evidence type="ECO:0000313" key="4">
    <source>
        <dbReference type="Proteomes" id="UP001597183"/>
    </source>
</evidence>
<proteinExistence type="predicted"/>
<gene>
    <name evidence="3" type="ORF">ACFQ5G_20360</name>
</gene>
<comment type="caution">
    <text evidence="3">The sequence shown here is derived from an EMBL/GenBank/DDBJ whole genome shotgun (WGS) entry which is preliminary data.</text>
</comment>
<reference evidence="4" key="1">
    <citation type="journal article" date="2019" name="Int. J. Syst. Evol. Microbiol.">
        <title>The Global Catalogue of Microorganisms (GCM) 10K type strain sequencing project: providing services to taxonomists for standard genome sequencing and annotation.</title>
        <authorList>
            <consortium name="The Broad Institute Genomics Platform"/>
            <consortium name="The Broad Institute Genome Sequencing Center for Infectious Disease"/>
            <person name="Wu L."/>
            <person name="Ma J."/>
        </authorList>
    </citation>
    <scope>NUCLEOTIDE SEQUENCE [LARGE SCALE GENOMIC DNA]</scope>
    <source>
        <strain evidence="4">CCM 7526</strain>
    </source>
</reference>
<dbReference type="InterPro" id="IPR038765">
    <property type="entry name" value="Papain-like_cys_pep_sf"/>
</dbReference>
<feature type="domain" description="Peptidase C51" evidence="2">
    <location>
        <begin position="330"/>
        <end position="410"/>
    </location>
</feature>
<accession>A0ABW4AAV5</accession>
<dbReference type="SUPFAM" id="SSF69322">
    <property type="entry name" value="Tricorn protease domain 2"/>
    <property type="match status" value="1"/>
</dbReference>
<evidence type="ECO:0000259" key="2">
    <source>
        <dbReference type="Pfam" id="PF05257"/>
    </source>
</evidence>
<feature type="chain" id="PRO_5046361545" evidence="1">
    <location>
        <begin position="38"/>
        <end position="435"/>
    </location>
</feature>
<feature type="signal peptide" evidence="1">
    <location>
        <begin position="1"/>
        <end position="37"/>
    </location>
</feature>
<dbReference type="SUPFAM" id="SSF54001">
    <property type="entry name" value="Cysteine proteinases"/>
    <property type="match status" value="1"/>
</dbReference>
<organism evidence="3 4">
    <name type="scientific">Actinoplanes sichuanensis</name>
    <dbReference type="NCBI Taxonomy" id="512349"/>
    <lineage>
        <taxon>Bacteria</taxon>
        <taxon>Bacillati</taxon>
        <taxon>Actinomycetota</taxon>
        <taxon>Actinomycetes</taxon>
        <taxon>Micromonosporales</taxon>
        <taxon>Micromonosporaceae</taxon>
        <taxon>Actinoplanes</taxon>
    </lineage>
</organism>
<evidence type="ECO:0000313" key="3">
    <source>
        <dbReference type="EMBL" id="MFD1367714.1"/>
    </source>
</evidence>
<dbReference type="RefSeq" id="WP_317794993.1">
    <property type="nucleotide sequence ID" value="NZ_AP028461.1"/>
</dbReference>
<sequence length="435" mass="43959">MEHPRASALRRRFIAGAVNGALATALSVTVGASTASAATNDYRTMSVTADGSGYVLTNTRGGTHTFGTVRHQGNPVGFAGDIVGVATTANGSGYAAISSKGQVYAYGSVAYRGNPAGFSGDIVGISVTANGSGYAAISSTGQVYAYGSVQYRGNPVGYSGRIVGISTTADGSGYAAISSTGQVYAYGTVRYRGNPTGFTGQIVGVSTTADGSGYAAVSSIGQVYAYGSVVYRGNPAGFTGGITGISVTGNGTGYAAVSGIGQIYAYGTVAYRGNADPGSSSGGSDLRATIVAKARAEATNPARNRESGGTDCNFYTPANKGRACGNGWRAQAWCADFARWIWKESGARTTGLNSLANSIQSTGTWRPGKDLTGVQPGDLVGWKFGGTTGDDHVGVVVAVNGNSITTIDGNYGNAVKTHPFTRGTSDISGFATPAR</sequence>
<keyword evidence="1" id="KW-0732">Signal</keyword>
<dbReference type="EMBL" id="JBHTMK010000029">
    <property type="protein sequence ID" value="MFD1367714.1"/>
    <property type="molecule type" value="Genomic_DNA"/>
</dbReference>
<dbReference type="Proteomes" id="UP001597183">
    <property type="component" value="Unassembled WGS sequence"/>
</dbReference>
<dbReference type="InterPro" id="IPR007921">
    <property type="entry name" value="CHAP_dom"/>
</dbReference>
<protein>
    <submittedName>
        <fullName evidence="3">CHAP domain-containing protein</fullName>
    </submittedName>
</protein>